<geneLocation type="plasmid" evidence="9">
    <name>pnp7-5</name>
</geneLocation>
<feature type="domain" description="Plastocyanin-like" evidence="5">
    <location>
        <begin position="187"/>
        <end position="365"/>
    </location>
</feature>
<evidence type="ECO:0000256" key="2">
    <source>
        <dbReference type="ARBA" id="ARBA00023002"/>
    </source>
</evidence>
<evidence type="ECO:0000313" key="8">
    <source>
        <dbReference type="EMBL" id="ATR80091.1"/>
    </source>
</evidence>
<dbReference type="Pfam" id="PF07732">
    <property type="entry name" value="Cu-oxidase_3"/>
    <property type="match status" value="1"/>
</dbReference>
<keyword evidence="8" id="KW-0614">Plasmid</keyword>
<dbReference type="InterPro" id="IPR034279">
    <property type="entry name" value="CuRO_3_CopA"/>
</dbReference>
<dbReference type="PROSITE" id="PS00079">
    <property type="entry name" value="MULTICOPPER_OXIDASE1"/>
    <property type="match status" value="1"/>
</dbReference>
<dbReference type="GO" id="GO:0042597">
    <property type="term" value="C:periplasmic space"/>
    <property type="evidence" value="ECO:0007669"/>
    <property type="project" value="InterPro"/>
</dbReference>
<keyword evidence="2" id="KW-0560">Oxidoreductase</keyword>
<dbReference type="CDD" id="cd13896">
    <property type="entry name" value="CuRO_3_CopA"/>
    <property type="match status" value="1"/>
</dbReference>
<feature type="signal peptide" evidence="4">
    <location>
        <begin position="1"/>
        <end position="31"/>
    </location>
</feature>
<dbReference type="InterPro" id="IPR008972">
    <property type="entry name" value="Cupredoxin"/>
</dbReference>
<dbReference type="AlphaFoldDB" id="A0A2D2LYI1"/>
<dbReference type="InterPro" id="IPR045087">
    <property type="entry name" value="Cu-oxidase_fam"/>
</dbReference>
<dbReference type="Pfam" id="PF00394">
    <property type="entry name" value="Cu-oxidase"/>
    <property type="match status" value="1"/>
</dbReference>
<evidence type="ECO:0000259" key="7">
    <source>
        <dbReference type="Pfam" id="PF07732"/>
    </source>
</evidence>
<gene>
    <name evidence="8" type="ORF">NP7_12155</name>
</gene>
<dbReference type="PANTHER" id="PTHR11709:SF394">
    <property type="entry name" value="FI03373P-RELATED"/>
    <property type="match status" value="1"/>
</dbReference>
<evidence type="ECO:0000259" key="5">
    <source>
        <dbReference type="Pfam" id="PF00394"/>
    </source>
</evidence>
<dbReference type="InterPro" id="IPR001117">
    <property type="entry name" value="Cu-oxidase_2nd"/>
</dbReference>
<feature type="domain" description="Plastocyanin-like" evidence="7">
    <location>
        <begin position="69"/>
        <end position="178"/>
    </location>
</feature>
<dbReference type="Gene3D" id="2.60.40.420">
    <property type="entry name" value="Cupredoxins - blue copper proteins"/>
    <property type="match status" value="3"/>
</dbReference>
<dbReference type="Proteomes" id="UP000229340">
    <property type="component" value="Plasmid pNP7-5"/>
</dbReference>
<dbReference type="InterPro" id="IPR034282">
    <property type="entry name" value="CuRO_2_CopA"/>
</dbReference>
<dbReference type="GO" id="GO:0016491">
    <property type="term" value="F:oxidoreductase activity"/>
    <property type="evidence" value="ECO:0007669"/>
    <property type="project" value="UniProtKB-KW"/>
</dbReference>
<dbReference type="InterPro" id="IPR006376">
    <property type="entry name" value="Cu-R_CopA"/>
</dbReference>
<evidence type="ECO:0000256" key="1">
    <source>
        <dbReference type="ARBA" id="ARBA00022723"/>
    </source>
</evidence>
<dbReference type="EMBL" id="CP024448">
    <property type="protein sequence ID" value="ATR80091.1"/>
    <property type="molecule type" value="Genomic_DNA"/>
</dbReference>
<evidence type="ECO:0000256" key="4">
    <source>
        <dbReference type="SAM" id="SignalP"/>
    </source>
</evidence>
<feature type="chain" id="PRO_5013662581" evidence="4">
    <location>
        <begin position="32"/>
        <end position="570"/>
    </location>
</feature>
<dbReference type="PROSITE" id="PS51318">
    <property type="entry name" value="TAT"/>
    <property type="match status" value="1"/>
</dbReference>
<dbReference type="InterPro" id="IPR006311">
    <property type="entry name" value="TAT_signal"/>
</dbReference>
<dbReference type="GO" id="GO:0005507">
    <property type="term" value="F:copper ion binding"/>
    <property type="evidence" value="ECO:0007669"/>
    <property type="project" value="InterPro"/>
</dbReference>
<dbReference type="InterPro" id="IPR033138">
    <property type="entry name" value="Cu_oxidase_CS"/>
</dbReference>
<reference evidence="9" key="1">
    <citation type="submission" date="2017-10" db="EMBL/GenBank/DDBJ databases">
        <title>Complete genome sequence of Moraxella osloensis NP7 isolated from human skin.</title>
        <authorList>
            <person name="Lee K."/>
            <person name="Lim J.Y."/>
            <person name="Hwang I."/>
        </authorList>
    </citation>
    <scope>NUCLEOTIDE SEQUENCE [LARGE SCALE GENOMIC DNA]</scope>
    <source>
        <strain evidence="9">NP7</strain>
        <plasmid evidence="9">pnp7-5</plasmid>
    </source>
</reference>
<dbReference type="NCBIfam" id="TIGR01480">
    <property type="entry name" value="copper_res_A"/>
    <property type="match status" value="1"/>
</dbReference>
<keyword evidence="1" id="KW-0479">Metal-binding</keyword>
<evidence type="ECO:0000259" key="6">
    <source>
        <dbReference type="Pfam" id="PF07731"/>
    </source>
</evidence>
<dbReference type="InterPro" id="IPR011706">
    <property type="entry name" value="Cu-oxidase_C"/>
</dbReference>
<evidence type="ECO:0000313" key="9">
    <source>
        <dbReference type="Proteomes" id="UP000229340"/>
    </source>
</evidence>
<dbReference type="PROSITE" id="PS00080">
    <property type="entry name" value="MULTICOPPER_OXIDASE2"/>
    <property type="match status" value="1"/>
</dbReference>
<accession>A0A2D2LYI1</accession>
<dbReference type="SUPFAM" id="SSF49503">
    <property type="entry name" value="Cupredoxins"/>
    <property type="match status" value="3"/>
</dbReference>
<dbReference type="InterPro" id="IPR011707">
    <property type="entry name" value="Cu-oxidase-like_N"/>
</dbReference>
<sequence length="570" mass="63916">MNKQNILNRRRFLTGSSAVLGASLMPTIASSALGQSSRSGSQGATINSDQNVHKVPVLTGKEFDLYVSKQSVIVNGKKSMATLINDSLPAPTLKMREGDTVVIRVHNQMDESTSIHWHGILLPFEMDGVPDISFDGIPANSTFTYTFKLKQSGTYWYHSHTGLQEQTGMLGAIVIEPKGRERHPIAEDHVILLSDWTHRDPSNLIKLLKQRNDFDNYHLPDFKKLLADIAETDLKTAFDKRKIWNQMRMMPTDFSDLTGETTFTYLINGKTTAANWAQIVKAGQPVKLRFINGAAQTIFDVRIPGLKMTVVATDGIDVSPVDIDDFRIGGGETYDVIVTPTKDAHTIFAQNIDRTGYVAATLATKEGARAATPAMDKTEWLTMADMMGAMGANGYKAKHAKTEYNFKSDMRVDSPRMNLDDPGINLREVAKKRDVLNYSQLRTIDETALAEQRKPTREIELHLTGNMARYIWAFDGVTFKDATPLNIKPNERVRITLVNDTMMNHPMHLHGMWNDLRAPNGEFQVRKHTIMVQPAQKISFDVTGEAGRWAWHCHLLYHMAIGMFREVAVV</sequence>
<dbReference type="CDD" id="cd13874">
    <property type="entry name" value="CuRO_2_CopA"/>
    <property type="match status" value="1"/>
</dbReference>
<keyword evidence="3" id="KW-0186">Copper</keyword>
<dbReference type="InterPro" id="IPR002355">
    <property type="entry name" value="Cu_oxidase_Cu_BS"/>
</dbReference>
<dbReference type="RefSeq" id="WP_100271375.1">
    <property type="nucleotide sequence ID" value="NZ_CP024448.1"/>
</dbReference>
<organism evidence="8 9">
    <name type="scientific">Faucicola osloensis</name>
    <name type="common">Moraxella osloensis</name>
    <dbReference type="NCBI Taxonomy" id="34062"/>
    <lineage>
        <taxon>Bacteria</taxon>
        <taxon>Pseudomonadati</taxon>
        <taxon>Pseudomonadota</taxon>
        <taxon>Gammaproteobacteria</taxon>
        <taxon>Moraxellales</taxon>
        <taxon>Moraxellaceae</taxon>
        <taxon>Faucicola</taxon>
    </lineage>
</organism>
<name>A0A2D2LYI1_FAUOS</name>
<feature type="domain" description="Plastocyanin-like" evidence="6">
    <location>
        <begin position="453"/>
        <end position="569"/>
    </location>
</feature>
<proteinExistence type="predicted"/>
<evidence type="ECO:0000256" key="3">
    <source>
        <dbReference type="ARBA" id="ARBA00023008"/>
    </source>
</evidence>
<protein>
    <submittedName>
        <fullName evidence="8">Copper resistance system multicopper oxidase</fullName>
    </submittedName>
</protein>
<keyword evidence="4" id="KW-0732">Signal</keyword>
<dbReference type="Pfam" id="PF07731">
    <property type="entry name" value="Cu-oxidase_2"/>
    <property type="match status" value="1"/>
</dbReference>
<dbReference type="PANTHER" id="PTHR11709">
    <property type="entry name" value="MULTI-COPPER OXIDASE"/>
    <property type="match status" value="1"/>
</dbReference>